<evidence type="ECO:0000313" key="10">
    <source>
        <dbReference type="EMBL" id="TID01960.1"/>
    </source>
</evidence>
<evidence type="ECO:0000256" key="3">
    <source>
        <dbReference type="ARBA" id="ARBA00006922"/>
    </source>
</evidence>
<keyword evidence="5" id="KW-0678">Repressor</keyword>
<feature type="region of interest" description="Disordered" evidence="9">
    <location>
        <begin position="1"/>
        <end position="45"/>
    </location>
</feature>
<evidence type="ECO:0000256" key="5">
    <source>
        <dbReference type="ARBA" id="ARBA00022491"/>
    </source>
</evidence>
<gene>
    <name evidence="10" type="ORF">CH35J_004494</name>
</gene>
<keyword evidence="6" id="KW-0805">Transcription regulation</keyword>
<feature type="compositionally biased region" description="Basic and acidic residues" evidence="9">
    <location>
        <begin position="289"/>
        <end position="307"/>
    </location>
</feature>
<keyword evidence="7" id="KW-0804">Transcription</keyword>
<dbReference type="OrthoDB" id="5345625at2759"/>
<dbReference type="GO" id="GO:0005634">
    <property type="term" value="C:nucleus"/>
    <property type="evidence" value="ECO:0007669"/>
    <property type="project" value="UniProtKB-SubCell"/>
</dbReference>
<dbReference type="Proteomes" id="UP000305883">
    <property type="component" value="Unassembled WGS sequence"/>
</dbReference>
<feature type="compositionally biased region" description="Basic and acidic residues" evidence="9">
    <location>
        <begin position="139"/>
        <end position="157"/>
    </location>
</feature>
<feature type="region of interest" description="Disordered" evidence="9">
    <location>
        <begin position="254"/>
        <end position="349"/>
    </location>
</feature>
<evidence type="ECO:0000256" key="7">
    <source>
        <dbReference type="ARBA" id="ARBA00023163"/>
    </source>
</evidence>
<evidence type="ECO:0000313" key="11">
    <source>
        <dbReference type="Proteomes" id="UP000305883"/>
    </source>
</evidence>
<evidence type="ECO:0000256" key="8">
    <source>
        <dbReference type="ARBA" id="ARBA00023242"/>
    </source>
</evidence>
<dbReference type="AlphaFoldDB" id="A0A4T0W984"/>
<name>A0A4T0W984_9PEZI</name>
<reference evidence="10 11" key="1">
    <citation type="journal article" date="2019" name="Genome Biol. Evol.">
        <title>Genomic Plasticity Mediated by Transposable Elements in the Plant Pathogenic Fungus Colletotrichum higginsianum.</title>
        <authorList>
            <person name="Tsushima A."/>
            <person name="Gan P."/>
            <person name="Kumakura N."/>
            <person name="Narusaka M."/>
            <person name="Takano Y."/>
            <person name="Narusaka Y."/>
            <person name="Shirasu K."/>
        </authorList>
    </citation>
    <scope>NUCLEOTIDE SEQUENCE [LARGE SCALE GENOMIC DNA]</scope>
    <source>
        <strain evidence="10 11">MAFF305635-RFP</strain>
    </source>
</reference>
<keyword evidence="4" id="KW-0963">Cytoplasm</keyword>
<dbReference type="Pfam" id="PF08528">
    <property type="entry name" value="Whi5"/>
    <property type="match status" value="1"/>
</dbReference>
<evidence type="ECO:0000256" key="2">
    <source>
        <dbReference type="ARBA" id="ARBA00004496"/>
    </source>
</evidence>
<feature type="compositionally biased region" description="Low complexity" evidence="9">
    <location>
        <begin position="211"/>
        <end position="220"/>
    </location>
</feature>
<organism evidence="10 11">
    <name type="scientific">Colletotrichum higginsianum</name>
    <dbReference type="NCBI Taxonomy" id="80884"/>
    <lineage>
        <taxon>Eukaryota</taxon>
        <taxon>Fungi</taxon>
        <taxon>Dikarya</taxon>
        <taxon>Ascomycota</taxon>
        <taxon>Pezizomycotina</taxon>
        <taxon>Sordariomycetes</taxon>
        <taxon>Hypocreomycetidae</taxon>
        <taxon>Glomerellales</taxon>
        <taxon>Glomerellaceae</taxon>
        <taxon>Colletotrichum</taxon>
        <taxon>Colletotrichum destructivum species complex</taxon>
    </lineage>
</organism>
<proteinExistence type="inferred from homology"/>
<dbReference type="EMBL" id="MWPZ01000003">
    <property type="protein sequence ID" value="TID01960.1"/>
    <property type="molecule type" value="Genomic_DNA"/>
</dbReference>
<feature type="region of interest" description="Disordered" evidence="9">
    <location>
        <begin position="80"/>
        <end position="223"/>
    </location>
</feature>
<comment type="caution">
    <text evidence="10">The sequence shown here is derived from an EMBL/GenBank/DDBJ whole genome shotgun (WGS) entry which is preliminary data.</text>
</comment>
<comment type="subcellular location">
    <subcellularLocation>
        <location evidence="2">Cytoplasm</location>
    </subcellularLocation>
    <subcellularLocation>
        <location evidence="1">Nucleus</location>
    </subcellularLocation>
</comment>
<feature type="compositionally biased region" description="Polar residues" evidence="9">
    <location>
        <begin position="162"/>
        <end position="201"/>
    </location>
</feature>
<keyword evidence="8" id="KW-0539">Nucleus</keyword>
<protein>
    <recommendedName>
        <fullName evidence="12">Cyclin-dependent kinase</fullName>
    </recommendedName>
</protein>
<comment type="similarity">
    <text evidence="3">Belongs to the WHI5/NRM1 family.</text>
</comment>
<evidence type="ECO:0008006" key="12">
    <source>
        <dbReference type="Google" id="ProtNLM"/>
    </source>
</evidence>
<evidence type="ECO:0000256" key="6">
    <source>
        <dbReference type="ARBA" id="ARBA00023015"/>
    </source>
</evidence>
<evidence type="ECO:0000256" key="4">
    <source>
        <dbReference type="ARBA" id="ARBA00022490"/>
    </source>
</evidence>
<dbReference type="GO" id="GO:0005737">
    <property type="term" value="C:cytoplasm"/>
    <property type="evidence" value="ECO:0007669"/>
    <property type="project" value="UniProtKB-SubCell"/>
</dbReference>
<dbReference type="InterPro" id="IPR013734">
    <property type="entry name" value="TF_Nrm1/Whi5"/>
</dbReference>
<evidence type="ECO:0000256" key="1">
    <source>
        <dbReference type="ARBA" id="ARBA00004123"/>
    </source>
</evidence>
<sequence length="369" mass="39535">MDPSSPAKRRALAPLDANVNAMSPTKLHKHSRVPGSPLKSPIKTPLGLKRPLAAVVFDENAVAKKKQCQEPAITVAAPASVSAIPPTPTPSTPVPAVVSKGTIASTSTSTSAPSPAASAQTEIDTEPDAQEGQSAQRQQQREEQKLVGEQQEQRQPEKMQVTGEQHQQRQTLRNRSASPDTSSSVFDNSAMDTSQENTTMLTEPDAEQTVRALPLPTSRRLLTREEARQKARILKLKLGLANYKLRTGQENVPLDRLEVKPRPGQQQEMTRDRALPRVMVQPPSSRDGPPGKDTEETRNTEHRERGPEPLAGADKAAEQTESGGTVLPRLMTTGTRAAEQVEGEPTSAVSGGIATSLLSLARGSSSSSS</sequence>
<feature type="compositionally biased region" description="Low complexity" evidence="9">
    <location>
        <begin position="94"/>
        <end position="119"/>
    </location>
</feature>
<evidence type="ECO:0000256" key="9">
    <source>
        <dbReference type="SAM" id="MobiDB-lite"/>
    </source>
</evidence>
<accession>A0A4T0W984</accession>